<dbReference type="GO" id="GO:0001764">
    <property type="term" value="P:neuron migration"/>
    <property type="evidence" value="ECO:0007669"/>
    <property type="project" value="InterPro"/>
</dbReference>
<comment type="subunit">
    <text evidence="19">Oligomer of disulfide-linked homodimers.</text>
</comment>
<keyword evidence="11" id="KW-0720">Serine protease</keyword>
<dbReference type="CDD" id="cd10046">
    <property type="entry name" value="Reelin_repeat_2_subrepeat_2"/>
    <property type="match status" value="1"/>
</dbReference>
<evidence type="ECO:0000256" key="7">
    <source>
        <dbReference type="ARBA" id="ARBA00022723"/>
    </source>
</evidence>
<dbReference type="PROSITE" id="PS51019">
    <property type="entry name" value="REELIN"/>
    <property type="match status" value="1"/>
</dbReference>
<comment type="function">
    <text evidence="20">Extracellular matrix serine protease secreted by pioneer neurons that plays a role in layering of neurons in the cerebral cortex and cerebellum by coordinating cell positioning during neurodevelopment. Regulates microtubule function in neurons and neuronal migration. Binding to the extracellular domains of lipoprotein receptors VLDLR and LRP8/APOER2 induces tyrosine phosphorylation of DAB1 and modulation of TAU phosphorylation. Affects migration of sympathetic preganglionic neurons in the spinal cord, where it seems to act as a barrier to neuronal migration. Enzymatic activity is important for the modulation of cell adhesion.</text>
</comment>
<proteinExistence type="inferred from homology"/>
<protein>
    <recommendedName>
        <fullName evidence="18">Reelin</fullName>
    </recommendedName>
</protein>
<keyword evidence="3" id="KW-0964">Secreted</keyword>
<dbReference type="FunFam" id="2.60.120.260:FF:000055">
    <property type="entry name" value="Reelin"/>
    <property type="match status" value="1"/>
</dbReference>
<organism evidence="25">
    <name type="scientific">Xenopus tropicalis</name>
    <name type="common">Western clawed frog</name>
    <name type="synonym">Silurana tropicalis</name>
    <dbReference type="NCBI Taxonomy" id="8364"/>
    <lineage>
        <taxon>Eukaryota</taxon>
        <taxon>Metazoa</taxon>
        <taxon>Chordata</taxon>
        <taxon>Craniata</taxon>
        <taxon>Vertebrata</taxon>
        <taxon>Euteleostomi</taxon>
        <taxon>Amphibia</taxon>
        <taxon>Batrachia</taxon>
        <taxon>Anura</taxon>
        <taxon>Pipoidea</taxon>
        <taxon>Pipidae</taxon>
        <taxon>Xenopodinae</taxon>
        <taxon>Xenopus</taxon>
        <taxon>Silurana</taxon>
    </lineage>
</organism>
<evidence type="ECO:0000256" key="9">
    <source>
        <dbReference type="ARBA" id="ARBA00022737"/>
    </source>
</evidence>
<dbReference type="CDD" id="cd10040">
    <property type="entry name" value="Reelin_repeat_4_subrepeat_1"/>
    <property type="match status" value="1"/>
</dbReference>
<dbReference type="PROSITE" id="PS50026">
    <property type="entry name" value="EGF_3"/>
    <property type="match status" value="2"/>
</dbReference>
<dbReference type="FunFam" id="2.60.120.260:FF:000056">
    <property type="entry name" value="reelin"/>
    <property type="match status" value="1"/>
</dbReference>
<evidence type="ECO:0000256" key="6">
    <source>
        <dbReference type="ARBA" id="ARBA00022670"/>
    </source>
</evidence>
<feature type="domain" description="EGF-like" evidence="23">
    <location>
        <begin position="3211"/>
        <end position="3243"/>
    </location>
</feature>
<sequence length="3442" mass="386567">MEPLRTFCDGRWTLLLFSGILCFVLARGAVGYYPRFSPFFFLCTHHGELEGDGEQGEVLISLHLAGNPGYYVPGQEYHVTISTSTFFDGLLVTGLYTSTSVQASQSIGGSKAFGFGIMSDRQFGTQFMCSVVASHVSHLPTTNLSFVWIAPPAGTGCVNFMATATHRGQVIFKDALHLHEIYILMRKDTEIHSESILLRDDFDSYNTLALQTFPNLYISYCFPINCEVGEQCGVIMHSGAVTFCDPYGPRELVSGHLSTPCYYLLFISGSGSCRFSYSDPGIVVSYTKNNSSSWVPLERISAPSNVSTIIHIIYLPPEVKGDSVKFRWRQENMQAGDVYEACWALDNILIINAAHKEVVLEDNLDPMDTGNWLFFPGATVKHSCQSDGNSIYFHGTESSEYNFATTRDVDLSSEDIQDQWSEEFENLPAGWEIVGAVIGTECGTIESGASLVFLKDGERRVCTPYMDTTGYGNLRFHFVMGGMCSPGESHENDVLLYAQIDGRKDRIVMDTLAYSSYKAPSLVSSVISPDLQTPATKFCLKQNNHRGHNLNVWAVDFVHVLPVLPSTESHMVQFSINLGCGSHQPGNSVSLEFSTNHGRSWSLLHSECLPELCAGSHLPHSTIYSSDNYSGWNRITIPLPNAALTRDTRLRWRQNGPVMGNMWALDNIYIGPSCLKFCSGRGQCTRTGCKCEPGFSGPACEMASQTFPVFISESFTSSRLSSYHNFYSIRGAEVSFGCGVLASGKALIFNKDGRRQLITAFLDSSQSRFLQFTLRIGSKSVLSTCKAPDKPGEGVLLHYSHDNGITWKLMEHYSYLSYHEPRIISVELPEDAKQFGIQFRWWQPYHSGQGEDVWAIDEIIMTSVLFNSISLNFTNLVDVTQSLGFYLGNVQPYCEHDWTLCFTGDSKQASSPRYVETQSMQIGASYMIQFSLVMGCGERYTPHMDNQVMLEYSTNHGLTWHLVQQECLPSMPSCQEFTSSSIYHSSEFTHWRRITLPLPQKTWSGATRFRWSQRYYTSDDEWALDNIYIGQQCPNMCSGHGWCDHGICRCDSGYQGSQCLPETLLPSTIMSDFEGLNGWETDWLEVVGGEIVKPEQGCGIISSGSSMYFYKDGRRQLVSLDMDTTWVDFIQFYIQIGGETTSCNKPDSREEGVLLQYSNNGGINWHLLAEMYFSDFIKSKFVYLELPNAARTPCTRFRWWQPVFSGEGYDQWAIDDVIILSENQKQIIPVTYPTMPQNFYEKPAFDYPVNQMNVWLMLANEGMPKNESFCSLTPSAMIFGKSDGDRFAVTRDLTLKPGYVLQFKLNVGCTNEFSGMAPVLLQYSHDAGLSWSLVREGCYPASPGIKDCEGSSRELGEPTSYYTGDYEDWTRITIVIPRSLASSKTRFRWIQESSSFSNVPAFGLDGVYISEPCPSYCNGYGDCVSGVCFCDRGYTAEHGTCASNRPNPSEMFDRFEGKLSQQWYKITGGQVGTGCGVLSDGKSLYLNGPGKREARTAALDTTNTRLIQFYIQIGNTNGGSTCGKPKARNEGVVVQYTNDNGISWNLLRELDFMSYLEPQIISIELPRNAKTSGTAFRWWQPQHGKQSAQWALDDVLIGMNDSSRNGFQDKFDGSVDLHANWYRIQGGQVDVDCLSMDTALLFNENIGKPRYAETWDFHVMPSSSLQFNLNMGCSKQLSNSHVVQLQFSVNNGRDWQQVTEECIPPSIGCLHYTESSVYSSERFQTSKRITVYLPSATVSPRTRFRWIQYNYGSGADAWAIDNVVLSSGCPWMCSGHGICDSGHCVCDRGFGGPYCVPVSPLPSILKDDFNGNLHPDLWPEVYGGERGNLNGETIKSGTALIFKGVRSYIFYFKNMECTPERSHSILLQYSISGGITWHLMDEFYFTQTTDVLFVNVPLPNTAQTNATRFRLWQPYHNGKKDEVWIIEDFVIDGNNMANPAILLDTFDFGPNEENWFFYPGGNIALYCPYTSKGSPEEDSAMVFVSNEVGEHSITTRDLDVDENTIIQFEINVGCTSDSSSADPVKLEFSRDFGATWHLLLPLCYSSSSHISSLCSTEHHPSSTYYAGTTQGWRREVINFGKLRLCGSIRFRWYQGFYPITMQPVTWAIDNIYIGPQCEEMCNGHGSCINGTKCICDPGYSGPTCKVSTKNPDFLKDDFEGQLESDRFLLVSGGKTSRKCGILSSGNNLFFNEEGLRMLVTRDLDLSLARFVQFFMRLGCGKAVPDPRSQPVLLQFSLDGGLSWSVLQEFHFSNSSNVGRYVALEIPLKARSPSTRLRWWQPSENGHFYSPWVIDQILIGGNVSGNTVIEDDFSSLDNKKWLLHPGGTKMSVCGSSGDALVFIEKASTRYVVTTDIVVNEDSFLQIDFAASCSVTDSCYAIELEYSVDLGLSWNPVLKDCLPTNVECSNYQLQRALVSDTFNKWTRFTLPLPPYTRSQATRFRWNQPSPFDKQQTWAIDNVYIGDGCVDMCSGHGRCVQGTCVCDDNWGGIYCDEPELSLPTQLKDTFNRAPSSHNWLTVNGGKLSSVCGAVASGMALHFSGGCSRLLVSVDLNLTNAEFVQFYFMYGCLIIPHSRNQGVLLEYSVNGGINWFLLMEIFYDQYSKPGFVNILLPASAKTVGTRFRWWQPKHDGLDQNDWAIDNVLISGSADQSTVMLDTFSSAPLPQHERTPADSGPTGRISFEMFSEDKTTVNKHWLFHDDCSIERFCDSPDGVMICGSHDGREVYTVTHDLTPAEGWIMQFKIAVGCRSSEKNVQNQVHVQYSTDFGVSWTYLVPQCLPADPKCSGTVSQPSVFFPAKGWKRVTYTLPDSLIGNPVRFRFYQKYSDMQWAIDNFYIGPGCLDNCNGHGDCLREQCICDSGYSGPNCYLTHNLKTFLKERFDSEEIRSDFWLSVDGGKTCTDCGVLAEDMALYFGASAVRQTITQDLDLRGAKFVQYWARIGSENMTSCRKPVCRKEGVLLDYSIDGGITWTLLHEMDYQKYMSVRYDYILLPENAQTNTTRLRWWQPFTVSNGLVVLGQERSQWALDNILIGGAEINPSQLVDTFDDEGTSHDEHWSFYPNAVRTAGFCGNPSFHLYWPNKKKDKTHNILSSRELIIQPGYMIQFKIVVGCDVSSCVDLHSVMLEYTKDARTDSWQLVQTQCLPSSSNSVGCSPFLFHEASIYNSVNSSVWKRVTLQLPDYVSSSATQFRWIQKGDETEKQSWAVDHVYIGEACPKLCSGHGYCTTGAICLCDEGYQGDDCSLFNHDLPSYIKDNFESEKVTEINWENIQGGVIGNGCGQLSPYAHGDSLYFNGCQIRQAITKPLDLTRASKIMFVLQIGSIAQTDSCNTNLSDTNTVDKAVLLQYSVNNGITWQVIAQHQPKDFIQAQRVSYNIPLEARMKGVLLRWWQPRHNGIGHDQWALDHVEVVLTRKQNYMMNFSRQHGLRHFYNRRRRSLRRYP</sequence>
<keyword evidence="6" id="KW-0645">Protease</keyword>
<evidence type="ECO:0000256" key="11">
    <source>
        <dbReference type="ARBA" id="ARBA00022825"/>
    </source>
</evidence>
<dbReference type="CDD" id="cd10045">
    <property type="entry name" value="Reelin_repeat_1_subrepeat_2"/>
    <property type="match status" value="1"/>
</dbReference>
<dbReference type="CDD" id="cd10036">
    <property type="entry name" value="Reelin_subrepeat_Nt"/>
    <property type="match status" value="1"/>
</dbReference>
<feature type="transmembrane region" description="Helical" evidence="22">
    <location>
        <begin position="12"/>
        <end position="33"/>
    </location>
</feature>
<evidence type="ECO:0000256" key="14">
    <source>
        <dbReference type="ARBA" id="ARBA00022889"/>
    </source>
</evidence>
<evidence type="ECO:0000256" key="3">
    <source>
        <dbReference type="ARBA" id="ARBA00022525"/>
    </source>
</evidence>
<evidence type="ECO:0000256" key="13">
    <source>
        <dbReference type="ARBA" id="ARBA00022837"/>
    </source>
</evidence>
<dbReference type="InterPro" id="IPR000742">
    <property type="entry name" value="EGF"/>
</dbReference>
<dbReference type="InterPro" id="IPR002861">
    <property type="entry name" value="Reeler_dom"/>
</dbReference>
<evidence type="ECO:0000256" key="18">
    <source>
        <dbReference type="ARBA" id="ARBA00023900"/>
    </source>
</evidence>
<dbReference type="Gene3D" id="2.60.40.4060">
    <property type="entry name" value="Reeler domain"/>
    <property type="match status" value="1"/>
</dbReference>
<dbReference type="PROSITE" id="PS01186">
    <property type="entry name" value="EGF_2"/>
    <property type="match status" value="5"/>
</dbReference>
<dbReference type="FunFam" id="2.60.120.260:FF:000003">
    <property type="entry name" value="Reelin"/>
    <property type="match status" value="4"/>
</dbReference>
<dbReference type="CDD" id="cd10047">
    <property type="entry name" value="Reelin_repeat_3_subrepeat_2"/>
    <property type="match status" value="1"/>
</dbReference>
<dbReference type="CDD" id="cd10041">
    <property type="entry name" value="Reelin_repeat_5_subrepeat_1"/>
    <property type="match status" value="1"/>
</dbReference>
<dbReference type="CDD" id="cd10052">
    <property type="entry name" value="Reelin_repeat_8_subrepeat_2"/>
    <property type="match status" value="1"/>
</dbReference>
<dbReference type="Pfam" id="PF23106">
    <property type="entry name" value="EGF_Teneurin"/>
    <property type="match status" value="2"/>
</dbReference>
<evidence type="ECO:0000256" key="5">
    <source>
        <dbReference type="ARBA" id="ARBA00022536"/>
    </source>
</evidence>
<dbReference type="FunFam" id="2.60.120.260:FF:000039">
    <property type="entry name" value="Reelin"/>
    <property type="match status" value="1"/>
</dbReference>
<evidence type="ECO:0000259" key="24">
    <source>
        <dbReference type="PROSITE" id="PS51019"/>
    </source>
</evidence>
<feature type="disulfide bond" evidence="21">
    <location>
        <begin position="2135"/>
        <end position="2144"/>
    </location>
</feature>
<evidence type="ECO:0000256" key="8">
    <source>
        <dbReference type="ARBA" id="ARBA00022729"/>
    </source>
</evidence>
<dbReference type="GO" id="GO:0007155">
    <property type="term" value="P:cell adhesion"/>
    <property type="evidence" value="ECO:0007669"/>
    <property type="project" value="UniProtKB-KW"/>
</dbReference>
<keyword evidence="9" id="KW-0677">Repeat</keyword>
<feature type="domain" description="Reelin" evidence="24">
    <location>
        <begin position="28"/>
        <end position="195"/>
    </location>
</feature>
<dbReference type="InterPro" id="IPR049419">
    <property type="entry name" value="Reelin_subrepeat-B"/>
</dbReference>
<dbReference type="FunFam" id="2.60.120.260:FF:000041">
    <property type="entry name" value="Reelin"/>
    <property type="match status" value="1"/>
</dbReference>
<keyword evidence="8" id="KW-0732">Signal</keyword>
<keyword evidence="4" id="KW-0272">Extracellular matrix</keyword>
<keyword evidence="16" id="KW-0325">Glycoprotein</keyword>
<feature type="disulfide bond" evidence="21">
    <location>
        <begin position="3215"/>
        <end position="3225"/>
    </location>
</feature>
<dbReference type="FunFam" id="2.60.120.260:FF:000045">
    <property type="entry name" value="Reelin"/>
    <property type="match status" value="1"/>
</dbReference>
<dbReference type="FunFam" id="2.60.120.260:FF:000044">
    <property type="entry name" value="Reelin"/>
    <property type="match status" value="1"/>
</dbReference>
<comment type="caution">
    <text evidence="21">Lacks conserved residue(s) required for the propagation of feature annotation.</text>
</comment>
<dbReference type="GO" id="GO:0070325">
    <property type="term" value="F:lipoprotein particle receptor binding"/>
    <property type="evidence" value="ECO:0007669"/>
    <property type="project" value="InterPro"/>
</dbReference>
<evidence type="ECO:0000259" key="23">
    <source>
        <dbReference type="PROSITE" id="PS50026"/>
    </source>
</evidence>
<dbReference type="CDD" id="cd10044">
    <property type="entry name" value="Reelin_repeat_8_subrepeat_1"/>
    <property type="match status" value="1"/>
</dbReference>
<dbReference type="FunFam" id="2.60.120.260:FF:000057">
    <property type="entry name" value="Reelin"/>
    <property type="match status" value="1"/>
</dbReference>
<feature type="disulfide bond" evidence="21">
    <location>
        <begin position="2117"/>
        <end position="2127"/>
    </location>
</feature>
<keyword evidence="10" id="KW-0378">Hydrolase</keyword>
<dbReference type="FunFam" id="2.60.120.260:FF:000042">
    <property type="entry name" value="Reelin"/>
    <property type="match status" value="1"/>
</dbReference>
<evidence type="ECO:0000256" key="1">
    <source>
        <dbReference type="ARBA" id="ARBA00004498"/>
    </source>
</evidence>
<dbReference type="Gene3D" id="2.60.120.260">
    <property type="entry name" value="Galactose-binding domain-like"/>
    <property type="match status" value="19"/>
</dbReference>
<dbReference type="Xenbase" id="XB-GENE-982843">
    <property type="gene designation" value="reln"/>
</dbReference>
<dbReference type="InterPro" id="IPR042307">
    <property type="entry name" value="Reeler_sf"/>
</dbReference>
<dbReference type="CDD" id="cd08544">
    <property type="entry name" value="Reeler"/>
    <property type="match status" value="1"/>
</dbReference>
<evidence type="ECO:0000256" key="22">
    <source>
        <dbReference type="SAM" id="Phobius"/>
    </source>
</evidence>
<evidence type="ECO:0000256" key="4">
    <source>
        <dbReference type="ARBA" id="ARBA00022530"/>
    </source>
</evidence>
<dbReference type="CDD" id="cd10043">
    <property type="entry name" value="Reelin_repeat_7_subrepeat_1"/>
    <property type="match status" value="1"/>
</dbReference>
<evidence type="ECO:0000313" key="25">
    <source>
        <dbReference type="Ensembl" id="ENSXETP00000078373"/>
    </source>
</evidence>
<dbReference type="FunFam" id="2.60.120.260:FF:000052">
    <property type="entry name" value="Reelin"/>
    <property type="match status" value="1"/>
</dbReference>
<gene>
    <name evidence="25" type="primary">reln</name>
</gene>
<reference evidence="25" key="2">
    <citation type="submission" date="2020-05" db="UniProtKB">
        <authorList>
            <consortium name="Ensembl"/>
        </authorList>
    </citation>
    <scope>IDENTIFICATION</scope>
</reference>
<dbReference type="GO" id="GO:0005615">
    <property type="term" value="C:extracellular space"/>
    <property type="evidence" value="ECO:0007669"/>
    <property type="project" value="UniProtKB-ARBA"/>
</dbReference>
<keyword evidence="12" id="KW-0862">Zinc</keyword>
<dbReference type="Ensembl" id="ENSXETT00000093337">
    <property type="protein sequence ID" value="ENSXETP00000078373"/>
    <property type="gene ID" value="ENSXETG00000025681"/>
</dbReference>
<evidence type="ECO:0000256" key="19">
    <source>
        <dbReference type="ARBA" id="ARBA00044961"/>
    </source>
</evidence>
<keyword evidence="13" id="KW-0106">Calcium</keyword>
<evidence type="ECO:0000256" key="21">
    <source>
        <dbReference type="PROSITE-ProRule" id="PRU00076"/>
    </source>
</evidence>
<accession>A0A6I8QXU6</accession>
<dbReference type="FunFam" id="2.60.120.260:FF:000028">
    <property type="entry name" value="Reelin"/>
    <property type="match status" value="1"/>
</dbReference>
<comment type="similarity">
    <text evidence="17">Belongs to the reelin family.</text>
</comment>
<dbReference type="CDD" id="cd00054">
    <property type="entry name" value="EGF_CA"/>
    <property type="match status" value="1"/>
</dbReference>
<evidence type="ECO:0000256" key="16">
    <source>
        <dbReference type="ARBA" id="ARBA00023180"/>
    </source>
</evidence>
<dbReference type="CDD" id="cd10042">
    <property type="entry name" value="Reelin_repeat_6_subrepeat_1"/>
    <property type="match status" value="1"/>
</dbReference>
<dbReference type="CDD" id="cd10051">
    <property type="entry name" value="Reelin_repeat_7_subrepeat_2"/>
    <property type="match status" value="1"/>
</dbReference>
<dbReference type="PANTHER" id="PTHR11841">
    <property type="entry name" value="REELIN"/>
    <property type="match status" value="1"/>
</dbReference>
<dbReference type="Bgee" id="ENSXETG00000025681">
    <property type="expression patterns" value="Expressed in brain and 9 other cell types or tissues"/>
</dbReference>
<dbReference type="InterPro" id="IPR034968">
    <property type="entry name" value="Reelin"/>
</dbReference>
<dbReference type="SUPFAM" id="SSF50939">
    <property type="entry name" value="Sialidases"/>
    <property type="match status" value="4"/>
</dbReference>
<evidence type="ECO:0000256" key="15">
    <source>
        <dbReference type="ARBA" id="ARBA00023157"/>
    </source>
</evidence>
<keyword evidence="2" id="KW-0217">Developmental protein</keyword>
<keyword evidence="15 21" id="KW-1015">Disulfide bond</keyword>
<keyword evidence="5 21" id="KW-0245">EGF-like domain</keyword>
<evidence type="ECO:0000256" key="2">
    <source>
        <dbReference type="ARBA" id="ARBA00022473"/>
    </source>
</evidence>
<feature type="domain" description="EGF-like" evidence="23">
    <location>
        <begin position="2113"/>
        <end position="2145"/>
    </location>
</feature>
<dbReference type="FunFam" id="2.60.120.260:FF:000047">
    <property type="entry name" value="Reelin"/>
    <property type="match status" value="1"/>
</dbReference>
<reference evidence="25" key="1">
    <citation type="journal article" date="2010" name="Science">
        <title>The genome of the Western clawed frog Xenopus tropicalis.</title>
        <authorList>
            <person name="Hellsten U."/>
            <person name="Harland R.M."/>
            <person name="Gilchrist M.J."/>
            <person name="Hendrix D."/>
            <person name="Jurka J."/>
            <person name="Kapitonov V."/>
            <person name="Ovcharenko I."/>
            <person name="Putnam N.H."/>
            <person name="Shu S."/>
            <person name="Taher L."/>
            <person name="Blitz I.L."/>
            <person name="Blumberg B."/>
            <person name="Dichmann D.S."/>
            <person name="Dubchak I."/>
            <person name="Amaya E."/>
            <person name="Detter J.C."/>
            <person name="Fletcher R."/>
            <person name="Gerhard D.S."/>
            <person name="Goodstein D."/>
            <person name="Graves T."/>
            <person name="Grigoriev I.V."/>
            <person name="Grimwood J."/>
            <person name="Kawashima T."/>
            <person name="Lindquist E."/>
            <person name="Lucas S.M."/>
            <person name="Mead P.E."/>
            <person name="Mitros T."/>
            <person name="Ogino H."/>
            <person name="Ohta Y."/>
            <person name="Poliakov A.V."/>
            <person name="Pollet N."/>
            <person name="Robert J."/>
            <person name="Salamov A."/>
            <person name="Sater A.K."/>
            <person name="Schmutz J."/>
            <person name="Terry A."/>
            <person name="Vize P.D."/>
            <person name="Warren W.C."/>
            <person name="Wells D."/>
            <person name="Wills A."/>
            <person name="Wilson R.K."/>
            <person name="Zimmerman L.B."/>
            <person name="Zorn A.M."/>
            <person name="Grainger R."/>
            <person name="Grammer T."/>
            <person name="Khokha M.K."/>
            <person name="Richardson P.M."/>
            <person name="Rokhsar D.S."/>
        </authorList>
    </citation>
    <scope>NUCLEOTIDE SEQUENCE [LARGE SCALE GENOMIC DNA]</scope>
    <source>
        <strain evidence="25">Nigerian</strain>
    </source>
</reference>
<dbReference type="CDD" id="cd10050">
    <property type="entry name" value="Reelin_repeat_6_subrepeat_2"/>
    <property type="match status" value="1"/>
</dbReference>
<keyword evidence="22" id="KW-1133">Transmembrane helix</keyword>
<dbReference type="SMART" id="SM00181">
    <property type="entry name" value="EGF"/>
    <property type="match status" value="8"/>
</dbReference>
<dbReference type="FunFam" id="2.60.40.4060:FF:000001">
    <property type="entry name" value="Reelin"/>
    <property type="match status" value="1"/>
</dbReference>
<dbReference type="Pfam" id="PF07974">
    <property type="entry name" value="EGF_2"/>
    <property type="match status" value="1"/>
</dbReference>
<dbReference type="Pfam" id="PF02014">
    <property type="entry name" value="Reeler"/>
    <property type="match status" value="1"/>
</dbReference>
<dbReference type="PROSITE" id="PS00022">
    <property type="entry name" value="EGF_1"/>
    <property type="match status" value="4"/>
</dbReference>
<comment type="subcellular location">
    <subcellularLocation>
        <location evidence="1">Secreted</location>
        <location evidence="1">Extracellular space</location>
        <location evidence="1">Extracellular matrix</location>
    </subcellularLocation>
</comment>
<dbReference type="CDD" id="cd10039">
    <property type="entry name" value="Reelin_repeat_3_subrepeat_1"/>
    <property type="match status" value="1"/>
</dbReference>
<dbReference type="CDD" id="cd10038">
    <property type="entry name" value="Reelin_repeat_2_subrepeat_1"/>
    <property type="match status" value="1"/>
</dbReference>
<dbReference type="FunFam" id="2.60.120.260:FF:000030">
    <property type="entry name" value="Reelin"/>
    <property type="match status" value="1"/>
</dbReference>
<dbReference type="Pfam" id="PF21471">
    <property type="entry name" value="Reelin_subrepeat-B"/>
    <property type="match status" value="18"/>
</dbReference>
<keyword evidence="22" id="KW-0812">Transmembrane</keyword>
<keyword evidence="7" id="KW-0479">Metal-binding</keyword>
<dbReference type="FunFam" id="2.60.120.260:FF:000053">
    <property type="entry name" value="Reelin"/>
    <property type="match status" value="1"/>
</dbReference>
<feature type="disulfide bond" evidence="21">
    <location>
        <begin position="3233"/>
        <end position="3242"/>
    </location>
</feature>
<dbReference type="InterPro" id="IPR013111">
    <property type="entry name" value="EGF_extracell"/>
</dbReference>
<name>A0A6I8QXU6_XENTR</name>
<dbReference type="CDD" id="cd10048">
    <property type="entry name" value="Reelin_repeat_4_subrepeat_2"/>
    <property type="match status" value="1"/>
</dbReference>
<dbReference type="PANTHER" id="PTHR11841:SF1">
    <property type="entry name" value="REELIN"/>
    <property type="match status" value="1"/>
</dbReference>
<evidence type="ECO:0000256" key="20">
    <source>
        <dbReference type="ARBA" id="ARBA00046064"/>
    </source>
</evidence>
<keyword evidence="22" id="KW-0472">Membrane</keyword>
<evidence type="ECO:0000256" key="12">
    <source>
        <dbReference type="ARBA" id="ARBA00022833"/>
    </source>
</evidence>
<dbReference type="GO" id="GO:0046872">
    <property type="term" value="F:metal ion binding"/>
    <property type="evidence" value="ECO:0007669"/>
    <property type="project" value="UniProtKB-KW"/>
</dbReference>
<dbReference type="GO" id="GO:0007417">
    <property type="term" value="P:central nervous system development"/>
    <property type="evidence" value="ECO:0007669"/>
    <property type="project" value="InterPro"/>
</dbReference>
<dbReference type="GeneTree" id="ENSGT00580000081623"/>
<keyword evidence="14" id="KW-0130">Cell adhesion</keyword>
<dbReference type="GO" id="GO:0006508">
    <property type="term" value="P:proteolysis"/>
    <property type="evidence" value="ECO:0007669"/>
    <property type="project" value="UniProtKB-KW"/>
</dbReference>
<dbReference type="CDD" id="cd10049">
    <property type="entry name" value="Reelin_repeat_5_subrepeat_2"/>
    <property type="match status" value="1"/>
</dbReference>
<dbReference type="GO" id="GO:0008236">
    <property type="term" value="F:serine-type peptidase activity"/>
    <property type="evidence" value="ECO:0007669"/>
    <property type="project" value="UniProtKB-KW"/>
</dbReference>
<evidence type="ECO:0000256" key="10">
    <source>
        <dbReference type="ARBA" id="ARBA00022801"/>
    </source>
</evidence>
<dbReference type="InterPro" id="IPR036278">
    <property type="entry name" value="Sialidase_sf"/>
</dbReference>
<dbReference type="FunFam" id="2.60.120.260:FF:000036">
    <property type="entry name" value="Reelin"/>
    <property type="match status" value="1"/>
</dbReference>
<evidence type="ECO:0000256" key="17">
    <source>
        <dbReference type="ARBA" id="ARBA00023773"/>
    </source>
</evidence>
<dbReference type="CDD" id="cd10037">
    <property type="entry name" value="Reelin_repeat_1_subrepeat_1"/>
    <property type="match status" value="1"/>
</dbReference>